<evidence type="ECO:0000313" key="8">
    <source>
        <dbReference type="Proteomes" id="UP001228690"/>
    </source>
</evidence>
<keyword evidence="4 6" id="KW-1133">Transmembrane helix</keyword>
<gene>
    <name evidence="7" type="ORF">P0082_03850</name>
</gene>
<feature type="transmembrane region" description="Helical" evidence="6">
    <location>
        <begin position="12"/>
        <end position="34"/>
    </location>
</feature>
<keyword evidence="3 6" id="KW-0812">Transmembrane</keyword>
<evidence type="ECO:0000256" key="3">
    <source>
        <dbReference type="ARBA" id="ARBA00022692"/>
    </source>
</evidence>
<dbReference type="Pfam" id="PF03739">
    <property type="entry name" value="LptF_LptG"/>
    <property type="match status" value="1"/>
</dbReference>
<accession>A0ABY8MJ19</accession>
<feature type="transmembrane region" description="Helical" evidence="6">
    <location>
        <begin position="280"/>
        <end position="297"/>
    </location>
</feature>
<proteinExistence type="predicted"/>
<organism evidence="7 8">
    <name type="scientific">Candidatus Haliotispira prima</name>
    <dbReference type="NCBI Taxonomy" id="3034016"/>
    <lineage>
        <taxon>Bacteria</taxon>
        <taxon>Pseudomonadati</taxon>
        <taxon>Spirochaetota</taxon>
        <taxon>Spirochaetia</taxon>
        <taxon>Spirochaetales</taxon>
        <taxon>Spirochaetaceae</taxon>
        <taxon>Candidatus Haliotispira</taxon>
    </lineage>
</organism>
<evidence type="ECO:0000256" key="5">
    <source>
        <dbReference type="ARBA" id="ARBA00023136"/>
    </source>
</evidence>
<feature type="transmembrane region" description="Helical" evidence="6">
    <location>
        <begin position="54"/>
        <end position="76"/>
    </location>
</feature>
<protein>
    <submittedName>
        <fullName evidence="7">LptF/LptG family permease</fullName>
    </submittedName>
</protein>
<dbReference type="RefSeq" id="WP_326928207.1">
    <property type="nucleotide sequence ID" value="NZ_CP123443.1"/>
</dbReference>
<dbReference type="PANTHER" id="PTHR33529:SF6">
    <property type="entry name" value="YJGP_YJGQ FAMILY PERMEASE"/>
    <property type="match status" value="1"/>
</dbReference>
<name>A0ABY8MJ19_9SPIO</name>
<dbReference type="EMBL" id="CP123443">
    <property type="protein sequence ID" value="WGK70002.1"/>
    <property type="molecule type" value="Genomic_DNA"/>
</dbReference>
<feature type="transmembrane region" description="Helical" evidence="6">
    <location>
        <begin position="97"/>
        <end position="118"/>
    </location>
</feature>
<evidence type="ECO:0000256" key="4">
    <source>
        <dbReference type="ARBA" id="ARBA00022989"/>
    </source>
</evidence>
<sequence length="361" mass="41186">MKTLYVMVFRSLVPVFVGMLLISVVLFELVYFFGELTRYLDDEEVRAGDYLWVVGLYVPLAVSYASPLSLLFALVFTLSSMYDNQEMTVIHSGGISLVGFGMPILALGFFLSLGTFYFDNFVVTRSERMRNEYFNTVFRRDQVNRSEVVVAVTNEGKRLYIANSFNPETTELKELSIVDKDDIGHVYRRIDAVRAIWDKDRELWRLQQVRIFYYDSDGRVTENQEVIKVDQDINEPVQSFATNNLPIEEMSLSAAYEYLNSLKQRKLPHLDTAVSFHQRFAFPFTALIVSLIGLAMVSRFRQNTLLMGLLASIGIAVVFYIFRLYSGIAGTEGYVPPWLSGWLGTLFFLGVGMLLFFGAPS</sequence>
<reference evidence="7 8" key="1">
    <citation type="submission" date="2023-04" db="EMBL/GenBank/DDBJ databases">
        <title>Spirochaete genome identified in red abalone sample constitutes a novel genus.</title>
        <authorList>
            <person name="Sharma S.P."/>
            <person name="Purcell C.M."/>
            <person name="Hyde J.R."/>
            <person name="Severin A.J."/>
        </authorList>
    </citation>
    <scope>NUCLEOTIDE SEQUENCE [LARGE SCALE GENOMIC DNA]</scope>
    <source>
        <strain evidence="7 8">SP-2023</strain>
    </source>
</reference>
<feature type="transmembrane region" description="Helical" evidence="6">
    <location>
        <begin position="342"/>
        <end position="359"/>
    </location>
</feature>
<feature type="transmembrane region" description="Helical" evidence="6">
    <location>
        <begin position="304"/>
        <end position="322"/>
    </location>
</feature>
<evidence type="ECO:0000313" key="7">
    <source>
        <dbReference type="EMBL" id="WGK70002.1"/>
    </source>
</evidence>
<evidence type="ECO:0000256" key="1">
    <source>
        <dbReference type="ARBA" id="ARBA00004651"/>
    </source>
</evidence>
<keyword evidence="2" id="KW-1003">Cell membrane</keyword>
<evidence type="ECO:0000256" key="6">
    <source>
        <dbReference type="SAM" id="Phobius"/>
    </source>
</evidence>
<keyword evidence="8" id="KW-1185">Reference proteome</keyword>
<dbReference type="Proteomes" id="UP001228690">
    <property type="component" value="Chromosome"/>
</dbReference>
<evidence type="ECO:0000256" key="2">
    <source>
        <dbReference type="ARBA" id="ARBA00022475"/>
    </source>
</evidence>
<dbReference type="PANTHER" id="PTHR33529">
    <property type="entry name" value="SLR0882 PROTEIN-RELATED"/>
    <property type="match status" value="1"/>
</dbReference>
<keyword evidence="5 6" id="KW-0472">Membrane</keyword>
<dbReference type="InterPro" id="IPR005495">
    <property type="entry name" value="LptG/LptF_permease"/>
</dbReference>
<comment type="subcellular location">
    <subcellularLocation>
        <location evidence="1">Cell membrane</location>
        <topology evidence="1">Multi-pass membrane protein</topology>
    </subcellularLocation>
</comment>